<reference evidence="1 4" key="2">
    <citation type="submission" date="2020-08" db="EMBL/GenBank/DDBJ databases">
        <title>Genomic Encyclopedia of Type Strains, Phase IV (KMG-IV): sequencing the most valuable type-strain genomes for metagenomic binning, comparative biology and taxonomic classification.</title>
        <authorList>
            <person name="Goeker M."/>
        </authorList>
    </citation>
    <scope>NUCLEOTIDE SEQUENCE [LARGE SCALE GENOMIC DNA]</scope>
    <source>
        <strain evidence="1 4">DSM 12027</strain>
    </source>
</reference>
<dbReference type="OrthoDB" id="70673at2"/>
<dbReference type="EMBL" id="VDMO01000007">
    <property type="protein sequence ID" value="TNM71471.1"/>
    <property type="molecule type" value="Genomic_DNA"/>
</dbReference>
<dbReference type="Proteomes" id="UP000629870">
    <property type="component" value="Unassembled WGS sequence"/>
</dbReference>
<protein>
    <submittedName>
        <fullName evidence="2">Uncharacterized protein</fullName>
    </submittedName>
</protein>
<evidence type="ECO:0000313" key="3">
    <source>
        <dbReference type="Proteomes" id="UP000313988"/>
    </source>
</evidence>
<dbReference type="EMBL" id="JACHEW010000010">
    <property type="protein sequence ID" value="MBB6016918.1"/>
    <property type="molecule type" value="Genomic_DNA"/>
</dbReference>
<evidence type="ECO:0000313" key="2">
    <source>
        <dbReference type="EMBL" id="TNM71471.1"/>
    </source>
</evidence>
<name>A0A5C4Y7Q5_9DEIO</name>
<accession>A0A5C4Y7Q5</accession>
<gene>
    <name evidence="2" type="ORF">FHR04_07940</name>
    <name evidence="1" type="ORF">HNQ04_002176</name>
</gene>
<dbReference type="AlphaFoldDB" id="A0A5C4Y7Q5"/>
<reference evidence="2 3" key="1">
    <citation type="submission" date="2019-06" db="EMBL/GenBank/DDBJ databases">
        <title>Genome sequence of Deinococcus radiopugnans ATCC 19172.</title>
        <authorList>
            <person name="Maclea K.S."/>
            <person name="Maynard C.R."/>
        </authorList>
    </citation>
    <scope>NUCLEOTIDE SEQUENCE [LARGE SCALE GENOMIC DNA]</scope>
    <source>
        <strain evidence="2 3">ATCC 19172</strain>
    </source>
</reference>
<evidence type="ECO:0000313" key="1">
    <source>
        <dbReference type="EMBL" id="MBB6016918.1"/>
    </source>
</evidence>
<sequence length="232" mass="26073">MQRLHPNRRKAQLRRTLADDLVLTTVQLERRGLLRAADGLALPRVTYTCRTRVNDAGSDLELTFIGKDTASLRAAPRELMHLAGLAEARSRLTLTPGEQWRHVSLSGRTREQHPDAEIVQTLDLTHASDAAVEFDAGYDLKRVERKLCAFAEHGYSRLLWATTIHSRVRAVINLAQRLQAGGKLPHVTRVETYYVNFWRTRNPYDGRPRCHKPFTLHQSYGAAAGSAGRSSG</sequence>
<keyword evidence="4" id="KW-1185">Reference proteome</keyword>
<organism evidence="2 3">
    <name type="scientific">Deinococcus radiopugnans ATCC 19172</name>
    <dbReference type="NCBI Taxonomy" id="585398"/>
    <lineage>
        <taxon>Bacteria</taxon>
        <taxon>Thermotogati</taxon>
        <taxon>Deinococcota</taxon>
        <taxon>Deinococci</taxon>
        <taxon>Deinococcales</taxon>
        <taxon>Deinococcaceae</taxon>
        <taxon>Deinococcus</taxon>
    </lineage>
</organism>
<dbReference type="Proteomes" id="UP000313988">
    <property type="component" value="Unassembled WGS sequence"/>
</dbReference>
<comment type="caution">
    <text evidence="2">The sequence shown here is derived from an EMBL/GenBank/DDBJ whole genome shotgun (WGS) entry which is preliminary data.</text>
</comment>
<evidence type="ECO:0000313" key="4">
    <source>
        <dbReference type="Proteomes" id="UP000629870"/>
    </source>
</evidence>
<dbReference type="RefSeq" id="WP_139402281.1">
    <property type="nucleotide sequence ID" value="NZ_JACHEW010000010.1"/>
</dbReference>
<proteinExistence type="predicted"/>